<evidence type="ECO:0000313" key="2">
    <source>
        <dbReference type="Proteomes" id="UP001642464"/>
    </source>
</evidence>
<sequence length="78" mass="8779">MMGSALSSLPNCCFAFSLNQGHFTAMCPIGSMLSWPLRGSWISSSPSPYRRPPPRRVSWIVLFVCLLRIPEMDGDCWE</sequence>
<protein>
    <recommendedName>
        <fullName evidence="3">Secreted protein</fullName>
    </recommendedName>
</protein>
<gene>
    <name evidence="1" type="ORF">SCF082_LOCUS34585</name>
</gene>
<dbReference type="EMBL" id="CAXAMM010031857">
    <property type="protein sequence ID" value="CAK9068829.1"/>
    <property type="molecule type" value="Genomic_DNA"/>
</dbReference>
<dbReference type="Proteomes" id="UP001642464">
    <property type="component" value="Unassembled WGS sequence"/>
</dbReference>
<name>A0ABP0P1Y5_9DINO</name>
<evidence type="ECO:0000313" key="1">
    <source>
        <dbReference type="EMBL" id="CAK9068829.1"/>
    </source>
</evidence>
<keyword evidence="2" id="KW-1185">Reference proteome</keyword>
<accession>A0ABP0P1Y5</accession>
<proteinExistence type="predicted"/>
<comment type="caution">
    <text evidence="1">The sequence shown here is derived from an EMBL/GenBank/DDBJ whole genome shotgun (WGS) entry which is preliminary data.</text>
</comment>
<reference evidence="1 2" key="1">
    <citation type="submission" date="2024-02" db="EMBL/GenBank/DDBJ databases">
        <authorList>
            <person name="Chen Y."/>
            <person name="Shah S."/>
            <person name="Dougan E. K."/>
            <person name="Thang M."/>
            <person name="Chan C."/>
        </authorList>
    </citation>
    <scope>NUCLEOTIDE SEQUENCE [LARGE SCALE GENOMIC DNA]</scope>
</reference>
<evidence type="ECO:0008006" key="3">
    <source>
        <dbReference type="Google" id="ProtNLM"/>
    </source>
</evidence>
<organism evidence="1 2">
    <name type="scientific">Durusdinium trenchii</name>
    <dbReference type="NCBI Taxonomy" id="1381693"/>
    <lineage>
        <taxon>Eukaryota</taxon>
        <taxon>Sar</taxon>
        <taxon>Alveolata</taxon>
        <taxon>Dinophyceae</taxon>
        <taxon>Suessiales</taxon>
        <taxon>Symbiodiniaceae</taxon>
        <taxon>Durusdinium</taxon>
    </lineage>
</organism>